<dbReference type="EMBL" id="UINC01098516">
    <property type="protein sequence ID" value="SVC57094.1"/>
    <property type="molecule type" value="Genomic_DNA"/>
</dbReference>
<gene>
    <name evidence="1" type="ORF">METZ01_LOCUS309948</name>
</gene>
<dbReference type="AlphaFoldDB" id="A0A382N7E0"/>
<sequence length="92" mass="10845">MIGCKRDVRIYNGNFHTENVRILWQICADTFRLKRPDILPHVFFPICDCYLDQVRKSLKPEQMKQLSDKESIKLGIELMEACKYDGKPLIKT</sequence>
<organism evidence="1">
    <name type="scientific">marine metagenome</name>
    <dbReference type="NCBI Taxonomy" id="408172"/>
    <lineage>
        <taxon>unclassified sequences</taxon>
        <taxon>metagenomes</taxon>
        <taxon>ecological metagenomes</taxon>
    </lineage>
</organism>
<evidence type="ECO:0000313" key="1">
    <source>
        <dbReference type="EMBL" id="SVC57094.1"/>
    </source>
</evidence>
<accession>A0A382N7E0</accession>
<proteinExistence type="predicted"/>
<name>A0A382N7E0_9ZZZZ</name>
<reference evidence="1" key="1">
    <citation type="submission" date="2018-05" db="EMBL/GenBank/DDBJ databases">
        <authorList>
            <person name="Lanie J.A."/>
            <person name="Ng W.-L."/>
            <person name="Kazmierczak K.M."/>
            <person name="Andrzejewski T.M."/>
            <person name="Davidsen T.M."/>
            <person name="Wayne K.J."/>
            <person name="Tettelin H."/>
            <person name="Glass J.I."/>
            <person name="Rusch D."/>
            <person name="Podicherti R."/>
            <person name="Tsui H.-C.T."/>
            <person name="Winkler M.E."/>
        </authorList>
    </citation>
    <scope>NUCLEOTIDE SEQUENCE</scope>
</reference>
<protein>
    <submittedName>
        <fullName evidence="1">Uncharacterized protein</fullName>
    </submittedName>
</protein>